<dbReference type="RefSeq" id="WP_133289629.1">
    <property type="nucleotide sequence ID" value="NZ_SMSJ01000019.1"/>
</dbReference>
<evidence type="ECO:0000313" key="4">
    <source>
        <dbReference type="Proteomes" id="UP000295096"/>
    </source>
</evidence>
<accession>A0A4R5QG14</accession>
<comment type="caution">
    <text evidence="3">The sequence shown here is derived from an EMBL/GenBank/DDBJ whole genome shotgun (WGS) entry which is preliminary data.</text>
</comment>
<evidence type="ECO:0000256" key="1">
    <source>
        <dbReference type="SAM" id="MobiDB-lite"/>
    </source>
</evidence>
<feature type="region of interest" description="Disordered" evidence="1">
    <location>
        <begin position="95"/>
        <end position="114"/>
    </location>
</feature>
<dbReference type="PROSITE" id="PS51257">
    <property type="entry name" value="PROKAR_LIPOPROTEIN"/>
    <property type="match status" value="1"/>
</dbReference>
<reference evidence="3 4" key="1">
    <citation type="journal article" date="2016" name="J. Microbiol.">
        <title>Dankookia rubra gen. nov., sp. nov., an alphaproteobacterium isolated from sediment of a shallow stream.</title>
        <authorList>
            <person name="Kim W.H."/>
            <person name="Kim D.H."/>
            <person name="Kang K."/>
            <person name="Ahn T.Y."/>
        </authorList>
    </citation>
    <scope>NUCLEOTIDE SEQUENCE [LARGE SCALE GENOMIC DNA]</scope>
    <source>
        <strain evidence="3 4">JCM30602</strain>
    </source>
</reference>
<feature type="signal peptide" evidence="2">
    <location>
        <begin position="1"/>
        <end position="16"/>
    </location>
</feature>
<dbReference type="OrthoDB" id="7273771at2"/>
<dbReference type="AlphaFoldDB" id="A0A4R5QG14"/>
<gene>
    <name evidence="3" type="ORF">E2C06_16095</name>
</gene>
<protein>
    <recommendedName>
        <fullName evidence="5">DUF333 domain-containing protein</fullName>
    </recommendedName>
</protein>
<keyword evidence="2" id="KW-0732">Signal</keyword>
<keyword evidence="4" id="KW-1185">Reference proteome</keyword>
<sequence length="114" mass="12268">MRFAPLLLLPALLACAEPAPPTTAEAELEAVRVVTMSGQALSWEELRIHPVLMQRPCSVGTLVNEEAQIVGYCSRGKQCRTNDWRPVMDGCEAARSPGMNPAPPGSALEVAGRR</sequence>
<dbReference type="EMBL" id="SMSJ01000019">
    <property type="protein sequence ID" value="TDH61648.1"/>
    <property type="molecule type" value="Genomic_DNA"/>
</dbReference>
<evidence type="ECO:0000256" key="2">
    <source>
        <dbReference type="SAM" id="SignalP"/>
    </source>
</evidence>
<name>A0A4R5QG14_9PROT</name>
<evidence type="ECO:0000313" key="3">
    <source>
        <dbReference type="EMBL" id="TDH61648.1"/>
    </source>
</evidence>
<feature type="chain" id="PRO_5020265408" description="DUF333 domain-containing protein" evidence="2">
    <location>
        <begin position="17"/>
        <end position="114"/>
    </location>
</feature>
<evidence type="ECO:0008006" key="5">
    <source>
        <dbReference type="Google" id="ProtNLM"/>
    </source>
</evidence>
<organism evidence="3 4">
    <name type="scientific">Dankookia rubra</name>
    <dbReference type="NCBI Taxonomy" id="1442381"/>
    <lineage>
        <taxon>Bacteria</taxon>
        <taxon>Pseudomonadati</taxon>
        <taxon>Pseudomonadota</taxon>
        <taxon>Alphaproteobacteria</taxon>
        <taxon>Acetobacterales</taxon>
        <taxon>Roseomonadaceae</taxon>
        <taxon>Dankookia</taxon>
    </lineage>
</organism>
<proteinExistence type="predicted"/>
<dbReference type="Proteomes" id="UP000295096">
    <property type="component" value="Unassembled WGS sequence"/>
</dbReference>